<proteinExistence type="predicted"/>
<dbReference type="EMBL" id="SWAV01000001">
    <property type="protein sequence ID" value="TKA93182.1"/>
    <property type="molecule type" value="Genomic_DNA"/>
</dbReference>
<protein>
    <submittedName>
        <fullName evidence="1">TIGR02444 family protein</fullName>
    </submittedName>
</protein>
<dbReference type="Pfam" id="PF09523">
    <property type="entry name" value="DUF2390"/>
    <property type="match status" value="1"/>
</dbReference>
<dbReference type="Proteomes" id="UP000305198">
    <property type="component" value="Unassembled WGS sequence"/>
</dbReference>
<dbReference type="AlphaFoldDB" id="A0A4U0YLM0"/>
<name>A0A4U0YLM0_9GAMM</name>
<accession>A0A4U0YLM0</accession>
<comment type="caution">
    <text evidence="1">The sequence shown here is derived from an EMBL/GenBank/DDBJ whole genome shotgun (WGS) entry which is preliminary data.</text>
</comment>
<reference evidence="1" key="1">
    <citation type="submission" date="2019-04" db="EMBL/GenBank/DDBJ databases">
        <title>Crypto-aerobic microbial life in anoxic (sulfidic) marine sediments.</title>
        <authorList>
            <person name="Bhattacharya S."/>
            <person name="Roy C."/>
            <person name="Mondal N."/>
            <person name="Sarkar J."/>
            <person name="Mandal S."/>
            <person name="Rameez M.J."/>
            <person name="Ghosh W."/>
        </authorList>
    </citation>
    <scope>NUCLEOTIDE SEQUENCE [LARGE SCALE GENOMIC DNA]</scope>
    <source>
        <strain evidence="1">SBBB</strain>
    </source>
</reference>
<evidence type="ECO:0000313" key="1">
    <source>
        <dbReference type="EMBL" id="TKA93182.1"/>
    </source>
</evidence>
<sequence>MARSISVCRAQERTSMGRLSLTEYAGRLYVQPGVEPLLLELQDEDGQDVLLLLVACWLGARGVRADAPLWQSLRERQTPWRDRVIEPLRQVRRALTGDAGAATLRSQVKDCELAAEWQQLARLQQCCEPLVPDEVPPEPAIQAHLLLCAGTEQQARLDALAALVISMEKNAAAGG</sequence>
<organism evidence="1">
    <name type="scientific">Halopseudomonas bauzanensis</name>
    <dbReference type="NCBI Taxonomy" id="653930"/>
    <lineage>
        <taxon>Bacteria</taxon>
        <taxon>Pseudomonadati</taxon>
        <taxon>Pseudomonadota</taxon>
        <taxon>Gammaproteobacteria</taxon>
        <taxon>Pseudomonadales</taxon>
        <taxon>Pseudomonadaceae</taxon>
        <taxon>Halopseudomonas</taxon>
    </lineage>
</organism>
<dbReference type="InterPro" id="IPR012659">
    <property type="entry name" value="CHP02444"/>
</dbReference>
<gene>
    <name evidence="1" type="ORF">FA869_03080</name>
</gene>
<dbReference type="NCBIfam" id="TIGR02444">
    <property type="entry name" value="TIGR02444 family protein"/>
    <property type="match status" value="1"/>
</dbReference>